<proteinExistence type="predicted"/>
<dbReference type="Pfam" id="PF02482">
    <property type="entry name" value="Ribosomal_S30AE"/>
    <property type="match status" value="1"/>
</dbReference>
<dbReference type="Proteomes" id="UP000198705">
    <property type="component" value="Unassembled WGS sequence"/>
</dbReference>
<evidence type="ECO:0000313" key="2">
    <source>
        <dbReference type="Proteomes" id="UP000198705"/>
    </source>
</evidence>
<dbReference type="SUPFAM" id="SSF69754">
    <property type="entry name" value="Ribosome binding protein Y (YfiA homologue)"/>
    <property type="match status" value="1"/>
</dbReference>
<dbReference type="RefSeq" id="WP_092210069.1">
    <property type="nucleotide sequence ID" value="NZ_CAXAYH010000071.1"/>
</dbReference>
<sequence length="99" mass="11563">MTINFQYVNLDSSEALTTYTKEKLQSLIKKYDWLINCDVQFKKENSTKEEGFICSMELSLPGPRIYAISNEKNFEASVKETISDLEKQLKKRKHTFSTK</sequence>
<keyword evidence="2" id="KW-1185">Reference proteome</keyword>
<dbReference type="EMBL" id="FOVN01000010">
    <property type="protein sequence ID" value="SFO01235.1"/>
    <property type="molecule type" value="Genomic_DNA"/>
</dbReference>
<name>A0A1I5DPP3_9FLAO</name>
<organism evidence="1 2">
    <name type="scientific">Bizionia echini</name>
    <dbReference type="NCBI Taxonomy" id="649333"/>
    <lineage>
        <taxon>Bacteria</taxon>
        <taxon>Pseudomonadati</taxon>
        <taxon>Bacteroidota</taxon>
        <taxon>Flavobacteriia</taxon>
        <taxon>Flavobacteriales</taxon>
        <taxon>Flavobacteriaceae</taxon>
        <taxon>Bizionia</taxon>
    </lineage>
</organism>
<dbReference type="STRING" id="649333.SAMN04487989_1104"/>
<dbReference type="InterPro" id="IPR003489">
    <property type="entry name" value="RHF/RaiA"/>
</dbReference>
<dbReference type="NCBIfam" id="TIGR00741">
    <property type="entry name" value="yfiA"/>
    <property type="match status" value="1"/>
</dbReference>
<dbReference type="InterPro" id="IPR036567">
    <property type="entry name" value="RHF-like"/>
</dbReference>
<reference evidence="2" key="1">
    <citation type="submission" date="2016-10" db="EMBL/GenBank/DDBJ databases">
        <authorList>
            <person name="Varghese N."/>
            <person name="Submissions S."/>
        </authorList>
    </citation>
    <scope>NUCLEOTIDE SEQUENCE [LARGE SCALE GENOMIC DNA]</scope>
    <source>
        <strain evidence="2">DSM 23925</strain>
    </source>
</reference>
<protein>
    <submittedName>
        <fullName evidence="1">Putative sigma-54 modulation protein</fullName>
    </submittedName>
</protein>
<evidence type="ECO:0000313" key="1">
    <source>
        <dbReference type="EMBL" id="SFO01235.1"/>
    </source>
</evidence>
<dbReference type="Gene3D" id="3.30.160.100">
    <property type="entry name" value="Ribosome hibernation promotion factor-like"/>
    <property type="match status" value="1"/>
</dbReference>
<gene>
    <name evidence="1" type="ORF">SAMN04487989_1104</name>
</gene>
<dbReference type="AlphaFoldDB" id="A0A1I5DPP3"/>
<accession>A0A1I5DPP3</accession>
<dbReference type="OrthoDB" id="9808702at2"/>